<dbReference type="CDD" id="cd00075">
    <property type="entry name" value="HATPase"/>
    <property type="match status" value="1"/>
</dbReference>
<dbReference type="InterPro" id="IPR004358">
    <property type="entry name" value="Sig_transdc_His_kin-like_C"/>
</dbReference>
<dbReference type="SMART" id="SM00388">
    <property type="entry name" value="HisKA"/>
    <property type="match status" value="1"/>
</dbReference>
<dbReference type="PROSITE" id="PS50885">
    <property type="entry name" value="HAMP"/>
    <property type="match status" value="1"/>
</dbReference>
<dbReference type="NCBIfam" id="TIGR00229">
    <property type="entry name" value="sensory_box"/>
    <property type="match status" value="1"/>
</dbReference>
<feature type="transmembrane region" description="Helical" evidence="13">
    <location>
        <begin position="12"/>
        <end position="29"/>
    </location>
</feature>
<dbReference type="FunFam" id="3.30.565.10:FF:000006">
    <property type="entry name" value="Sensor histidine kinase WalK"/>
    <property type="match status" value="1"/>
</dbReference>
<organism evidence="17 19">
    <name type="scientific">Criibacterium bergeronii</name>
    <dbReference type="NCBI Taxonomy" id="1871336"/>
    <lineage>
        <taxon>Bacteria</taxon>
        <taxon>Bacillati</taxon>
        <taxon>Bacillota</taxon>
        <taxon>Clostridia</taxon>
        <taxon>Peptostreptococcales</taxon>
        <taxon>Filifactoraceae</taxon>
        <taxon>Criibacterium</taxon>
    </lineage>
</organism>
<dbReference type="AlphaFoldDB" id="A0A371IJX2"/>
<dbReference type="Proteomes" id="UP000093352">
    <property type="component" value="Unassembled WGS sequence"/>
</dbReference>
<dbReference type="InterPro" id="IPR003594">
    <property type="entry name" value="HATPase_dom"/>
</dbReference>
<dbReference type="GO" id="GO:0007234">
    <property type="term" value="P:osmosensory signaling via phosphorelay pathway"/>
    <property type="evidence" value="ECO:0007669"/>
    <property type="project" value="TreeGrafter"/>
</dbReference>
<dbReference type="PANTHER" id="PTHR42878">
    <property type="entry name" value="TWO-COMPONENT HISTIDINE KINASE"/>
    <property type="match status" value="1"/>
</dbReference>
<dbReference type="InterPro" id="IPR036890">
    <property type="entry name" value="HATPase_C_sf"/>
</dbReference>
<dbReference type="Gene3D" id="3.30.565.10">
    <property type="entry name" value="Histidine kinase-like ATPase, C-terminal domain"/>
    <property type="match status" value="1"/>
</dbReference>
<dbReference type="EMBL" id="MBEW02000020">
    <property type="protein sequence ID" value="RDY20792.1"/>
    <property type="molecule type" value="Genomic_DNA"/>
</dbReference>
<dbReference type="Pfam" id="PF02518">
    <property type="entry name" value="HATPase_c"/>
    <property type="match status" value="1"/>
</dbReference>
<evidence type="ECO:0000256" key="10">
    <source>
        <dbReference type="ARBA" id="ARBA00022989"/>
    </source>
</evidence>
<dbReference type="EMBL" id="VJXW01000008">
    <property type="protein sequence ID" value="TRW26078.1"/>
    <property type="molecule type" value="Genomic_DNA"/>
</dbReference>
<dbReference type="RefSeq" id="WP_068912454.1">
    <property type="nucleotide sequence ID" value="NZ_MBEW02000020.1"/>
</dbReference>
<evidence type="ECO:0000313" key="17">
    <source>
        <dbReference type="EMBL" id="RDY20792.1"/>
    </source>
</evidence>
<feature type="transmembrane region" description="Helical" evidence="13">
    <location>
        <begin position="173"/>
        <end position="196"/>
    </location>
</feature>
<dbReference type="Pfam" id="PF00672">
    <property type="entry name" value="HAMP"/>
    <property type="match status" value="1"/>
</dbReference>
<dbReference type="PANTHER" id="PTHR42878:SF7">
    <property type="entry name" value="SENSOR HISTIDINE KINASE GLRK"/>
    <property type="match status" value="1"/>
</dbReference>
<dbReference type="FunFam" id="1.10.287.130:FF:000001">
    <property type="entry name" value="Two-component sensor histidine kinase"/>
    <property type="match status" value="1"/>
</dbReference>
<dbReference type="InterPro" id="IPR005467">
    <property type="entry name" value="His_kinase_dom"/>
</dbReference>
<keyword evidence="10 13" id="KW-1133">Transmembrane helix</keyword>
<reference evidence="17" key="2">
    <citation type="submission" date="2018-07" db="EMBL/GenBank/DDBJ databases">
        <authorList>
            <person name="Quirk P.G."/>
            <person name="Krulwich T.A."/>
        </authorList>
    </citation>
    <scope>NUCLEOTIDE SEQUENCE</scope>
    <source>
        <strain evidence="17">CCRI-22567</strain>
    </source>
</reference>
<keyword evidence="8 17" id="KW-0418">Kinase</keyword>
<keyword evidence="5" id="KW-0808">Transferase</keyword>
<keyword evidence="4" id="KW-0597">Phosphoprotein</keyword>
<dbReference type="InterPro" id="IPR000014">
    <property type="entry name" value="PAS"/>
</dbReference>
<name>A0A371IJX2_9FIRM</name>
<evidence type="ECO:0000259" key="16">
    <source>
        <dbReference type="PROSITE" id="PS50885"/>
    </source>
</evidence>
<feature type="domain" description="Histidine kinase" evidence="14">
    <location>
        <begin position="376"/>
        <end position="594"/>
    </location>
</feature>
<evidence type="ECO:0000313" key="20">
    <source>
        <dbReference type="Proteomes" id="UP000319424"/>
    </source>
</evidence>
<keyword evidence="9" id="KW-0067">ATP-binding</keyword>
<dbReference type="PROSITE" id="PS50109">
    <property type="entry name" value="HIS_KIN"/>
    <property type="match status" value="1"/>
</dbReference>
<evidence type="ECO:0000256" key="9">
    <source>
        <dbReference type="ARBA" id="ARBA00022840"/>
    </source>
</evidence>
<comment type="caution">
    <text evidence="17">The sequence shown here is derived from an EMBL/GenBank/DDBJ whole genome shotgun (WGS) entry which is preliminary data.</text>
</comment>
<evidence type="ECO:0000259" key="15">
    <source>
        <dbReference type="PROSITE" id="PS50112"/>
    </source>
</evidence>
<evidence type="ECO:0000259" key="14">
    <source>
        <dbReference type="PROSITE" id="PS50109"/>
    </source>
</evidence>
<proteinExistence type="predicted"/>
<dbReference type="GO" id="GO:0030295">
    <property type="term" value="F:protein kinase activator activity"/>
    <property type="evidence" value="ECO:0007669"/>
    <property type="project" value="TreeGrafter"/>
</dbReference>
<dbReference type="Gene3D" id="3.30.450.20">
    <property type="entry name" value="PAS domain"/>
    <property type="match status" value="1"/>
</dbReference>
<dbReference type="SUPFAM" id="SSF55874">
    <property type="entry name" value="ATPase domain of HSP90 chaperone/DNA topoisomerase II/histidine kinase"/>
    <property type="match status" value="1"/>
</dbReference>
<dbReference type="InterPro" id="IPR036097">
    <property type="entry name" value="HisK_dim/P_sf"/>
</dbReference>
<dbReference type="Gene3D" id="1.10.287.130">
    <property type="match status" value="1"/>
</dbReference>
<dbReference type="PROSITE" id="PS50112">
    <property type="entry name" value="PAS"/>
    <property type="match status" value="1"/>
</dbReference>
<dbReference type="InterPro" id="IPR003660">
    <property type="entry name" value="HAMP_dom"/>
</dbReference>
<sequence>MKNSLKYKFIMIYFFLVFVVVIIIGVFITKEFENYNMSNIRNEIINIKENIIDNMISSDYTNDTNKLRSDLLAMPISLSYEISIIEPKSYTVIASTNSVFESKNAFDVFDSDTLLSSYNSSVVERDIYPTNASYPIKNMVLQGKDSQGNTKYLVYARRNLDDIQQMDKKVVSIIIKSAIVALLITILLGNVVSASITVPIQNLTKLALMVSKGDFSKKAHVSSDDEIGKLAGTFNFLTDSVEDMIKKLSYEKNKLDAIIFHMNQALVAIDNYGKIIHFNANFLQLLGLDNSDDLHGKNYDDLISTITDELSFSQLIRSYSKDSSQNIKLQIKDRFYQSSSAVFKEKNGALAGIILVFRDISESEYLENMRRDFVANVSHELKTPITSIKSYSETLLDGAYEDKEITKEFLGIINSESDRMSLIIKDLLQLSRMDSDKEKWEHKVTDINELVRQSIKILNLQAKEKEQKIISDLYDKPINLDVDAGKIRQVIINLLSNAIKYTGIGGVIHLSTLLVDNLCKIVVKDDGIGIPEKDIEHIFDRFYRVDKGRSRALGGTGLGLSITQSIIEAHSGKIYVNSVLGQGSEFIVTLPVDNLWINS</sequence>
<evidence type="ECO:0000256" key="3">
    <source>
        <dbReference type="ARBA" id="ARBA00012438"/>
    </source>
</evidence>
<dbReference type="InterPro" id="IPR035965">
    <property type="entry name" value="PAS-like_dom_sf"/>
</dbReference>
<evidence type="ECO:0000256" key="7">
    <source>
        <dbReference type="ARBA" id="ARBA00022741"/>
    </source>
</evidence>
<dbReference type="SMART" id="SM00304">
    <property type="entry name" value="HAMP"/>
    <property type="match status" value="1"/>
</dbReference>
<evidence type="ECO:0000256" key="2">
    <source>
        <dbReference type="ARBA" id="ARBA00004141"/>
    </source>
</evidence>
<dbReference type="Pfam" id="PF00512">
    <property type="entry name" value="HisKA"/>
    <property type="match status" value="1"/>
</dbReference>
<evidence type="ECO:0000256" key="6">
    <source>
        <dbReference type="ARBA" id="ARBA00022692"/>
    </source>
</evidence>
<evidence type="ECO:0000313" key="18">
    <source>
        <dbReference type="EMBL" id="TRW26078.1"/>
    </source>
</evidence>
<dbReference type="InterPro" id="IPR003661">
    <property type="entry name" value="HisK_dim/P_dom"/>
</dbReference>
<evidence type="ECO:0000256" key="12">
    <source>
        <dbReference type="ARBA" id="ARBA00023136"/>
    </source>
</evidence>
<dbReference type="GO" id="GO:0000155">
    <property type="term" value="F:phosphorelay sensor kinase activity"/>
    <property type="evidence" value="ECO:0007669"/>
    <property type="project" value="InterPro"/>
</dbReference>
<evidence type="ECO:0000256" key="8">
    <source>
        <dbReference type="ARBA" id="ARBA00022777"/>
    </source>
</evidence>
<dbReference type="SMART" id="SM00091">
    <property type="entry name" value="PAS"/>
    <property type="match status" value="1"/>
</dbReference>
<comment type="subcellular location">
    <subcellularLocation>
        <location evidence="2">Membrane</location>
        <topology evidence="2">Multi-pass membrane protein</topology>
    </subcellularLocation>
</comment>
<dbReference type="SUPFAM" id="SSF158472">
    <property type="entry name" value="HAMP domain-like"/>
    <property type="match status" value="1"/>
</dbReference>
<dbReference type="CDD" id="cd00082">
    <property type="entry name" value="HisKA"/>
    <property type="match status" value="1"/>
</dbReference>
<evidence type="ECO:0000256" key="5">
    <source>
        <dbReference type="ARBA" id="ARBA00022679"/>
    </source>
</evidence>
<keyword evidence="19" id="KW-1185">Reference proteome</keyword>
<accession>A0A371IJX2</accession>
<dbReference type="Gene3D" id="6.10.340.10">
    <property type="match status" value="1"/>
</dbReference>
<reference evidence="18 20" key="3">
    <citation type="submission" date="2019-07" db="EMBL/GenBank/DDBJ databases">
        <title>Criibacterium bergeronii gen. nov., sp. nov. isolated from human clinical samples.</title>
        <authorList>
            <person name="Maheux A.F."/>
            <person name="Boudreau D.K."/>
            <person name="Berube E."/>
            <person name="Brodeur S."/>
            <person name="Bernard K.A."/>
            <person name="Abed J.Y."/>
            <person name="Ducrey E."/>
            <person name="Guay E.F."/>
            <person name="Raymond F."/>
            <person name="Corbeil J."/>
            <person name="Domingo M.-C."/>
            <person name="Roy P.H."/>
            <person name="Boissinot M."/>
            <person name="Tocheva E.I."/>
            <person name="Omar R.F."/>
        </authorList>
    </citation>
    <scope>NUCLEOTIDE SEQUENCE [LARGE SCALE GENOMIC DNA]</scope>
    <source>
        <strain evidence="18 20">CCRI-24246</strain>
    </source>
</reference>
<dbReference type="SUPFAM" id="SSF47384">
    <property type="entry name" value="Homodimeric domain of signal transducing histidine kinase"/>
    <property type="match status" value="1"/>
</dbReference>
<comment type="catalytic activity">
    <reaction evidence="1">
        <text>ATP + protein L-histidine = ADP + protein N-phospho-L-histidine.</text>
        <dbReference type="EC" id="2.7.13.3"/>
    </reaction>
</comment>
<dbReference type="GO" id="GO:0000156">
    <property type="term" value="F:phosphorelay response regulator activity"/>
    <property type="evidence" value="ECO:0007669"/>
    <property type="project" value="TreeGrafter"/>
</dbReference>
<gene>
    <name evidence="17" type="ORF">BBG48_008190</name>
    <name evidence="18" type="ORF">FL857_06580</name>
</gene>
<feature type="domain" description="PAS" evidence="15">
    <location>
        <begin position="251"/>
        <end position="292"/>
    </location>
</feature>
<dbReference type="Proteomes" id="UP000319424">
    <property type="component" value="Unassembled WGS sequence"/>
</dbReference>
<dbReference type="GO" id="GO:0005524">
    <property type="term" value="F:ATP binding"/>
    <property type="evidence" value="ECO:0007669"/>
    <property type="project" value="UniProtKB-KW"/>
</dbReference>
<dbReference type="OrthoDB" id="9813151at2"/>
<evidence type="ECO:0000256" key="4">
    <source>
        <dbReference type="ARBA" id="ARBA00022553"/>
    </source>
</evidence>
<dbReference type="EC" id="2.7.13.3" evidence="3"/>
<keyword evidence="6 13" id="KW-0812">Transmembrane</keyword>
<protein>
    <recommendedName>
        <fullName evidence="3">histidine kinase</fullName>
        <ecNumber evidence="3">2.7.13.3</ecNumber>
    </recommendedName>
</protein>
<feature type="domain" description="HAMP" evidence="16">
    <location>
        <begin position="194"/>
        <end position="246"/>
    </location>
</feature>
<dbReference type="GO" id="GO:0016020">
    <property type="term" value="C:membrane"/>
    <property type="evidence" value="ECO:0007669"/>
    <property type="project" value="UniProtKB-SubCell"/>
</dbReference>
<dbReference type="InterPro" id="IPR050351">
    <property type="entry name" value="BphY/WalK/GraS-like"/>
</dbReference>
<dbReference type="CDD" id="cd00130">
    <property type="entry name" value="PAS"/>
    <property type="match status" value="1"/>
</dbReference>
<dbReference type="Pfam" id="PF13426">
    <property type="entry name" value="PAS_9"/>
    <property type="match status" value="1"/>
</dbReference>
<evidence type="ECO:0000256" key="13">
    <source>
        <dbReference type="SAM" id="Phobius"/>
    </source>
</evidence>
<dbReference type="SMART" id="SM00387">
    <property type="entry name" value="HATPase_c"/>
    <property type="match status" value="1"/>
</dbReference>
<reference evidence="17 19" key="1">
    <citation type="journal article" date="2016" name="Genome Announc.">
        <title>Draft Genome Sequence of Criibacterium bergeronii gen. nov., sp. nov., Strain CCRI-22567T, Isolated from a Vaginal Sample from a Woman with Bacterial Vaginosis.</title>
        <authorList>
            <person name="Maheux A.F."/>
            <person name="Berube E."/>
            <person name="Boudreau D.K."/>
            <person name="Raymond F."/>
            <person name="Corbeil J."/>
            <person name="Roy P.H."/>
            <person name="Boissinot M."/>
            <person name="Omar R.F."/>
        </authorList>
    </citation>
    <scope>NUCLEOTIDE SEQUENCE [LARGE SCALE GENOMIC DNA]</scope>
    <source>
        <strain evidence="17 19">CCRI-22567</strain>
    </source>
</reference>
<dbReference type="SUPFAM" id="SSF55785">
    <property type="entry name" value="PYP-like sensor domain (PAS domain)"/>
    <property type="match status" value="1"/>
</dbReference>
<keyword evidence="12 13" id="KW-0472">Membrane</keyword>
<evidence type="ECO:0000313" key="19">
    <source>
        <dbReference type="Proteomes" id="UP000093352"/>
    </source>
</evidence>
<dbReference type="STRING" id="1871336.BBG48_02265"/>
<dbReference type="CDD" id="cd06225">
    <property type="entry name" value="HAMP"/>
    <property type="match status" value="1"/>
</dbReference>
<evidence type="ECO:0000256" key="11">
    <source>
        <dbReference type="ARBA" id="ARBA00023012"/>
    </source>
</evidence>
<keyword evidence="11" id="KW-0902">Two-component regulatory system</keyword>
<evidence type="ECO:0000256" key="1">
    <source>
        <dbReference type="ARBA" id="ARBA00000085"/>
    </source>
</evidence>
<dbReference type="PRINTS" id="PR00344">
    <property type="entry name" value="BCTRLSENSOR"/>
</dbReference>
<keyword evidence="7" id="KW-0547">Nucleotide-binding</keyword>